<reference evidence="2 3" key="1">
    <citation type="submission" date="2017-07" db="EMBL/GenBank/DDBJ databases">
        <title>Complete genome sequence of Spiroplasma corruscae EC-1 (DSM 19793).</title>
        <authorList>
            <person name="Tsai Y.-M."/>
            <person name="Lo W.-S."/>
            <person name="Kuo C.-H."/>
        </authorList>
    </citation>
    <scope>NUCLEOTIDE SEQUENCE [LARGE SCALE GENOMIC DNA]</scope>
    <source>
        <strain evidence="2 3">EC-1</strain>
    </source>
</reference>
<keyword evidence="1" id="KW-0812">Transmembrane</keyword>
<feature type="transmembrane region" description="Helical" evidence="1">
    <location>
        <begin position="237"/>
        <end position="258"/>
    </location>
</feature>
<dbReference type="AlphaFoldDB" id="A0A222ENE3"/>
<gene>
    <name evidence="2" type="ORF">SCORR_v1c02450</name>
</gene>
<dbReference type="KEGG" id="scou:SCORR_v1c02450"/>
<evidence type="ECO:0000313" key="2">
    <source>
        <dbReference type="EMBL" id="ASP28019.1"/>
    </source>
</evidence>
<dbReference type="Proteomes" id="UP000203229">
    <property type="component" value="Chromosome"/>
</dbReference>
<organism evidence="2 3">
    <name type="scientific">Spiroplasma corruscae</name>
    <dbReference type="NCBI Taxonomy" id="216934"/>
    <lineage>
        <taxon>Bacteria</taxon>
        <taxon>Bacillati</taxon>
        <taxon>Mycoplasmatota</taxon>
        <taxon>Mollicutes</taxon>
        <taxon>Entomoplasmatales</taxon>
        <taxon>Spiroplasmataceae</taxon>
        <taxon>Spiroplasma</taxon>
    </lineage>
</organism>
<evidence type="ECO:0000256" key="1">
    <source>
        <dbReference type="SAM" id="Phobius"/>
    </source>
</evidence>
<sequence>MRYSKRKIFKIILGIQFTNYRSDIFLIFSGWFITIITMVVWLAFKNAGQNIVYDSFILASAIGIGTIRNCLFNFIKTIHDFKTNLFFQRLFSTSLSKSLVFTSMILFNQLVNLVVTGILIMIAMAFEDQRELIKNVNWAVFFAGFFLLVFLSNVMAFIIGMSCKKIELAFVIGNLYYYGPVYLLGLGIPYSTLEKSEGVIISSFLFPQRYMLNIMASGWVNDPRMEVNSFSYGGNFWIPYLVSVILILISIIILVKIFRNMFEDMNKKYKNFSNTKKHLGLIYAIKRASTTDELEQIIELRNLLNKSTKTKTLKIKGGRGNVRSKQSGN</sequence>
<proteinExistence type="predicted"/>
<feature type="transmembrane region" description="Helical" evidence="1">
    <location>
        <begin position="99"/>
        <end position="126"/>
    </location>
</feature>
<evidence type="ECO:0000313" key="3">
    <source>
        <dbReference type="Proteomes" id="UP000203229"/>
    </source>
</evidence>
<name>A0A222ENE3_9MOLU</name>
<accession>A0A222ENE3</accession>
<keyword evidence="1" id="KW-1133">Transmembrane helix</keyword>
<feature type="transmembrane region" description="Helical" evidence="1">
    <location>
        <begin position="24"/>
        <end position="44"/>
    </location>
</feature>
<dbReference type="RefSeq" id="WP_094048374.1">
    <property type="nucleotide sequence ID" value="NZ_CP022535.1"/>
</dbReference>
<feature type="transmembrane region" description="Helical" evidence="1">
    <location>
        <begin position="168"/>
        <end position="188"/>
    </location>
</feature>
<feature type="transmembrane region" description="Helical" evidence="1">
    <location>
        <begin position="56"/>
        <end position="78"/>
    </location>
</feature>
<keyword evidence="1" id="KW-0472">Membrane</keyword>
<feature type="transmembrane region" description="Helical" evidence="1">
    <location>
        <begin position="138"/>
        <end position="161"/>
    </location>
</feature>
<protein>
    <submittedName>
        <fullName evidence="2">ABC transporter permease</fullName>
    </submittedName>
</protein>
<dbReference type="EMBL" id="CP022535">
    <property type="protein sequence ID" value="ASP28019.1"/>
    <property type="molecule type" value="Genomic_DNA"/>
</dbReference>
<dbReference type="OrthoDB" id="391926at2"/>
<keyword evidence="3" id="KW-1185">Reference proteome</keyword>